<accession>A0ACC0AJ93</accession>
<reference evidence="2" key="1">
    <citation type="journal article" date="2023" name="Nat. Plants">
        <title>Single-cell RNA sequencing provides a high-resolution roadmap for understanding the multicellular compartmentation of specialized metabolism.</title>
        <authorList>
            <person name="Sun S."/>
            <person name="Shen X."/>
            <person name="Li Y."/>
            <person name="Li Y."/>
            <person name="Wang S."/>
            <person name="Li R."/>
            <person name="Zhang H."/>
            <person name="Shen G."/>
            <person name="Guo B."/>
            <person name="Wei J."/>
            <person name="Xu J."/>
            <person name="St-Pierre B."/>
            <person name="Chen S."/>
            <person name="Sun C."/>
        </authorList>
    </citation>
    <scope>NUCLEOTIDE SEQUENCE [LARGE SCALE GENOMIC DNA]</scope>
</reference>
<keyword evidence="2" id="KW-1185">Reference proteome</keyword>
<sequence length="276" mass="30733">MPSCYEWLSSVVFLTIISIEYLRERREGEEERDTRDSCLPRLLRLRVPDLNLHTGASTLLGAAVLAVVRPLAEPIHGAGCRPGQPGLPVVSLPIYLLPLRFPHKTLNLLLLLGLSLFPVFDLLGVLSISLFPPFLPCGPLLLFDLWSFSATSPCCERLSLVFFLTIISGEYLRESREGKEERDTRDSCLPRLLGLRVPDLNLRTSASTLLGAGVLTVVRLPAEPIYDGRISFPCVEERNESAANMIDLLDRSKLGNQFLTLNEEIGIIYKYCGIVQ</sequence>
<evidence type="ECO:0000313" key="1">
    <source>
        <dbReference type="EMBL" id="KAI5659513.1"/>
    </source>
</evidence>
<protein>
    <submittedName>
        <fullName evidence="1">Uncharacterized protein</fullName>
    </submittedName>
</protein>
<evidence type="ECO:0000313" key="2">
    <source>
        <dbReference type="Proteomes" id="UP001060085"/>
    </source>
</evidence>
<organism evidence="1 2">
    <name type="scientific">Catharanthus roseus</name>
    <name type="common">Madagascar periwinkle</name>
    <name type="synonym">Vinca rosea</name>
    <dbReference type="NCBI Taxonomy" id="4058"/>
    <lineage>
        <taxon>Eukaryota</taxon>
        <taxon>Viridiplantae</taxon>
        <taxon>Streptophyta</taxon>
        <taxon>Embryophyta</taxon>
        <taxon>Tracheophyta</taxon>
        <taxon>Spermatophyta</taxon>
        <taxon>Magnoliopsida</taxon>
        <taxon>eudicotyledons</taxon>
        <taxon>Gunneridae</taxon>
        <taxon>Pentapetalae</taxon>
        <taxon>asterids</taxon>
        <taxon>lamiids</taxon>
        <taxon>Gentianales</taxon>
        <taxon>Apocynaceae</taxon>
        <taxon>Rauvolfioideae</taxon>
        <taxon>Vinceae</taxon>
        <taxon>Catharanthinae</taxon>
        <taxon>Catharanthus</taxon>
    </lineage>
</organism>
<comment type="caution">
    <text evidence="1">The sequence shown here is derived from an EMBL/GenBank/DDBJ whole genome shotgun (WGS) entry which is preliminary data.</text>
</comment>
<dbReference type="EMBL" id="CM044706">
    <property type="protein sequence ID" value="KAI5659513.1"/>
    <property type="molecule type" value="Genomic_DNA"/>
</dbReference>
<gene>
    <name evidence="1" type="ORF">M9H77_28306</name>
</gene>
<proteinExistence type="predicted"/>
<dbReference type="Proteomes" id="UP001060085">
    <property type="component" value="Linkage Group LG06"/>
</dbReference>
<name>A0ACC0AJ93_CATRO</name>